<dbReference type="KEGG" id="bcv:Bcav_0334"/>
<accession>C5BWE0</accession>
<dbReference type="NCBIfam" id="TIGR03083">
    <property type="entry name" value="maleylpyruvate isomerase family mycothiol-dependent enzyme"/>
    <property type="match status" value="1"/>
</dbReference>
<evidence type="ECO:0000313" key="4">
    <source>
        <dbReference type="Proteomes" id="UP000007962"/>
    </source>
</evidence>
<dbReference type="InterPro" id="IPR017517">
    <property type="entry name" value="Maleyloyr_isom"/>
</dbReference>
<organism evidence="3 4">
    <name type="scientific">Beutenbergia cavernae (strain ATCC BAA-8 / DSM 12333 / CCUG 43141 / JCM 11478 / NBRC 16432 / NCIMB 13614 / HKI 0122)</name>
    <dbReference type="NCBI Taxonomy" id="471853"/>
    <lineage>
        <taxon>Bacteria</taxon>
        <taxon>Bacillati</taxon>
        <taxon>Actinomycetota</taxon>
        <taxon>Actinomycetes</taxon>
        <taxon>Micrococcales</taxon>
        <taxon>Beutenbergiaceae</taxon>
        <taxon>Beutenbergia</taxon>
    </lineage>
</organism>
<feature type="region of interest" description="Disordered" evidence="1">
    <location>
        <begin position="1"/>
        <end position="35"/>
    </location>
</feature>
<evidence type="ECO:0000259" key="2">
    <source>
        <dbReference type="Pfam" id="PF11716"/>
    </source>
</evidence>
<keyword evidence="4" id="KW-1185">Reference proteome</keyword>
<dbReference type="InterPro" id="IPR017520">
    <property type="entry name" value="CHP03086"/>
</dbReference>
<dbReference type="GO" id="GO:0046872">
    <property type="term" value="F:metal ion binding"/>
    <property type="evidence" value="ECO:0007669"/>
    <property type="project" value="InterPro"/>
</dbReference>
<dbReference type="eggNOG" id="ENOG5032GRJ">
    <property type="taxonomic scope" value="Bacteria"/>
</dbReference>
<dbReference type="STRING" id="471853.Bcav_0334"/>
<dbReference type="InterPro" id="IPR024344">
    <property type="entry name" value="MDMPI_metal-binding"/>
</dbReference>
<proteinExistence type="predicted"/>
<name>C5BWE0_BEUC1</name>
<dbReference type="HOGENOM" id="CLU_051661_2_1_11"/>
<dbReference type="SUPFAM" id="SSF109854">
    <property type="entry name" value="DinB/YfiT-like putative metalloenzymes"/>
    <property type="match status" value="1"/>
</dbReference>
<sequence>MPGAGEDGARAGRSSNAGREAVGGGLYDRRMSTPSDLRPLHRTAVTISVDIVSRVRADDLDRPTPCGDWTLRDLLAHMTVQHLGFAAAARGHGGDPGLWDANPDEPDPVGAYATAAADVLDAFAADDVLTAELELPEFAPVTRYPGAQAIGFHFIDYVAHGWDVAATLGVPYEIPDDVAAAVLPLALQVPNGAGRGAPGAAFAAAIESGDGSSDLDRFLLWLGRDPAWRP</sequence>
<evidence type="ECO:0000256" key="1">
    <source>
        <dbReference type="SAM" id="MobiDB-lite"/>
    </source>
</evidence>
<dbReference type="EMBL" id="CP001618">
    <property type="protein sequence ID" value="ACQ78598.1"/>
    <property type="molecule type" value="Genomic_DNA"/>
</dbReference>
<dbReference type="Pfam" id="PF11716">
    <property type="entry name" value="MDMPI_N"/>
    <property type="match status" value="1"/>
</dbReference>
<dbReference type="Gene3D" id="1.20.120.450">
    <property type="entry name" value="dinb family like domain"/>
    <property type="match status" value="1"/>
</dbReference>
<dbReference type="AlphaFoldDB" id="C5BWE0"/>
<dbReference type="Proteomes" id="UP000007962">
    <property type="component" value="Chromosome"/>
</dbReference>
<gene>
    <name evidence="3" type="ordered locus">Bcav_0334</name>
</gene>
<dbReference type="InterPro" id="IPR034660">
    <property type="entry name" value="DinB/YfiT-like"/>
</dbReference>
<protein>
    <recommendedName>
        <fullName evidence="2">Mycothiol-dependent maleylpyruvate isomerase metal-binding domain-containing protein</fullName>
    </recommendedName>
</protein>
<feature type="domain" description="Mycothiol-dependent maleylpyruvate isomerase metal-binding" evidence="2">
    <location>
        <begin position="44"/>
        <end position="165"/>
    </location>
</feature>
<dbReference type="NCBIfam" id="TIGR03086">
    <property type="entry name" value="TIGR03086 family metal-binding protein"/>
    <property type="match status" value="1"/>
</dbReference>
<reference evidence="3 4" key="1">
    <citation type="journal article" date="2009" name="Stand. Genomic Sci.">
        <title>Complete genome sequence of Beutenbergia cavernae type strain (HKI 0122).</title>
        <authorList>
            <person name="Land M."/>
            <person name="Pukall R."/>
            <person name="Abt B."/>
            <person name="Goker M."/>
            <person name="Rohde M."/>
            <person name="Glavina Del Rio T."/>
            <person name="Tice H."/>
            <person name="Copeland A."/>
            <person name="Cheng J.F."/>
            <person name="Lucas S."/>
            <person name="Chen F."/>
            <person name="Nolan M."/>
            <person name="Bruce D."/>
            <person name="Goodwin L."/>
            <person name="Pitluck S."/>
            <person name="Ivanova N."/>
            <person name="Mavromatis K."/>
            <person name="Ovchinnikova G."/>
            <person name="Pati A."/>
            <person name="Chen A."/>
            <person name="Palaniappan K."/>
            <person name="Hauser L."/>
            <person name="Chang Y.J."/>
            <person name="Jefferies C.C."/>
            <person name="Saunders E."/>
            <person name="Brettin T."/>
            <person name="Detter J.C."/>
            <person name="Han C."/>
            <person name="Chain P."/>
            <person name="Bristow J."/>
            <person name="Eisen J.A."/>
            <person name="Markowitz V."/>
            <person name="Hugenholtz P."/>
            <person name="Kyrpides N.C."/>
            <person name="Klenk H.P."/>
            <person name="Lapidus A."/>
        </authorList>
    </citation>
    <scope>NUCLEOTIDE SEQUENCE [LARGE SCALE GENOMIC DNA]</scope>
    <source>
        <strain evidence="4">ATCC BAA-8 / DSM 12333 / NBRC 16432</strain>
    </source>
</reference>
<evidence type="ECO:0000313" key="3">
    <source>
        <dbReference type="EMBL" id="ACQ78598.1"/>
    </source>
</evidence>